<accession>A0ABV2SZE7</accession>
<protein>
    <recommendedName>
        <fullName evidence="1">Peptidase C30 domain-containing protein</fullName>
    </recommendedName>
</protein>
<evidence type="ECO:0000313" key="2">
    <source>
        <dbReference type="EMBL" id="MET6996149.1"/>
    </source>
</evidence>
<feature type="domain" description="Peptidase C30" evidence="1">
    <location>
        <begin position="35"/>
        <end position="54"/>
    </location>
</feature>
<keyword evidence="3" id="KW-1185">Reference proteome</keyword>
<comment type="caution">
    <text evidence="2">The sequence shown here is derived from an EMBL/GenBank/DDBJ whole genome shotgun (WGS) entry which is preliminary data.</text>
</comment>
<organism evidence="2 3">
    <name type="scientific">Chitinophaga defluvii</name>
    <dbReference type="NCBI Taxonomy" id="3163343"/>
    <lineage>
        <taxon>Bacteria</taxon>
        <taxon>Pseudomonadati</taxon>
        <taxon>Bacteroidota</taxon>
        <taxon>Chitinophagia</taxon>
        <taxon>Chitinophagales</taxon>
        <taxon>Chitinophagaceae</taxon>
        <taxon>Chitinophaga</taxon>
    </lineage>
</organism>
<evidence type="ECO:0000313" key="3">
    <source>
        <dbReference type="Proteomes" id="UP001549749"/>
    </source>
</evidence>
<reference evidence="2 3" key="1">
    <citation type="submission" date="2024-06" db="EMBL/GenBank/DDBJ databases">
        <title>Chitinophaga defluvii sp. nov., isolated from municipal sewage.</title>
        <authorList>
            <person name="Zhang L."/>
        </authorList>
    </citation>
    <scope>NUCLEOTIDE SEQUENCE [LARGE SCALE GENOMIC DNA]</scope>
    <source>
        <strain evidence="2 3">H8</strain>
    </source>
</reference>
<name>A0ABV2SZE7_9BACT</name>
<evidence type="ECO:0000259" key="1">
    <source>
        <dbReference type="PROSITE" id="PS51442"/>
    </source>
</evidence>
<dbReference type="EMBL" id="JBEXAC010000001">
    <property type="protein sequence ID" value="MET6996149.1"/>
    <property type="molecule type" value="Genomic_DNA"/>
</dbReference>
<dbReference type="Proteomes" id="UP001549749">
    <property type="component" value="Unassembled WGS sequence"/>
</dbReference>
<dbReference type="RefSeq" id="WP_354658797.1">
    <property type="nucleotide sequence ID" value="NZ_JBEXAC010000001.1"/>
</dbReference>
<gene>
    <name evidence="2" type="ORF">ABR189_02165</name>
</gene>
<dbReference type="PROSITE" id="PS51442">
    <property type="entry name" value="M_PRO"/>
    <property type="match status" value="1"/>
</dbReference>
<sequence length="54" mass="5892">MKRDCSPLNGTFHFRGEEGMYCQLLLVQAGGEQQKGLTKKASPTGKISKLVLPV</sequence>
<dbReference type="InterPro" id="IPR008740">
    <property type="entry name" value="Peptidase_C30_CoV"/>
</dbReference>
<proteinExistence type="predicted"/>